<keyword evidence="3" id="KW-1185">Reference proteome</keyword>
<evidence type="ECO:0000259" key="1">
    <source>
        <dbReference type="Pfam" id="PF07561"/>
    </source>
</evidence>
<gene>
    <name evidence="2" type="ORF">KYD98_16705</name>
</gene>
<reference evidence="2 3" key="1">
    <citation type="submission" date="2021-07" db="EMBL/GenBank/DDBJ databases">
        <title>Clostridium weizhouense sp. nov., an anaerobic bacterium isolated from activated sludge of Petroleum wastewater.</title>
        <authorList>
            <person name="Li Q."/>
        </authorList>
    </citation>
    <scope>NUCLEOTIDE SEQUENCE [LARGE SCALE GENOMIC DNA]</scope>
    <source>
        <strain evidence="2 3">YB-6</strain>
    </source>
</reference>
<accession>A0ABS7ASS5</accession>
<organism evidence="2 3">
    <name type="scientific">Clostridium weizhouense</name>
    <dbReference type="NCBI Taxonomy" id="2859781"/>
    <lineage>
        <taxon>Bacteria</taxon>
        <taxon>Bacillati</taxon>
        <taxon>Bacillota</taxon>
        <taxon>Clostridia</taxon>
        <taxon>Eubacteriales</taxon>
        <taxon>Clostridiaceae</taxon>
        <taxon>Clostridium</taxon>
    </lineage>
</organism>
<feature type="domain" description="DUF1540" evidence="1">
    <location>
        <begin position="4"/>
        <end position="42"/>
    </location>
</feature>
<evidence type="ECO:0000313" key="3">
    <source>
        <dbReference type="Proteomes" id="UP001519921"/>
    </source>
</evidence>
<sequence>MQKINCGVTNCSHNCSGTCYANRVDIGGQSAQKDYDTCCGSFLDKKHYSDLTNNTNSSDECDCLVCSVETCKHNYNKLCDLSSITVDGSHPNMYTETQCESFECK</sequence>
<evidence type="ECO:0000313" key="2">
    <source>
        <dbReference type="EMBL" id="MBW6411723.1"/>
    </source>
</evidence>
<dbReference type="EMBL" id="JAHXPT010000018">
    <property type="protein sequence ID" value="MBW6411723.1"/>
    <property type="molecule type" value="Genomic_DNA"/>
</dbReference>
<dbReference type="InterPro" id="IPR011437">
    <property type="entry name" value="DUF1540"/>
</dbReference>
<protein>
    <submittedName>
        <fullName evidence="2">DUF1540 domain-containing protein</fullName>
    </submittedName>
</protein>
<feature type="domain" description="DUF1540" evidence="1">
    <location>
        <begin position="66"/>
        <end position="102"/>
    </location>
</feature>
<name>A0ABS7ASS5_9CLOT</name>
<dbReference type="Proteomes" id="UP001519921">
    <property type="component" value="Unassembled WGS sequence"/>
</dbReference>
<proteinExistence type="predicted"/>
<dbReference type="RefSeq" id="WP_219781190.1">
    <property type="nucleotide sequence ID" value="NZ_JAHXPT010000018.1"/>
</dbReference>
<comment type="caution">
    <text evidence="2">The sequence shown here is derived from an EMBL/GenBank/DDBJ whole genome shotgun (WGS) entry which is preliminary data.</text>
</comment>
<dbReference type="Pfam" id="PF07561">
    <property type="entry name" value="DUF1540"/>
    <property type="match status" value="2"/>
</dbReference>